<dbReference type="EMBL" id="ML994316">
    <property type="protein sequence ID" value="KAF2196828.1"/>
    <property type="molecule type" value="Genomic_DNA"/>
</dbReference>
<proteinExistence type="predicted"/>
<dbReference type="InterPro" id="IPR011047">
    <property type="entry name" value="Quinoprotein_ADH-like_sf"/>
</dbReference>
<gene>
    <name evidence="1" type="ORF">GQ43DRAFT_382394</name>
</gene>
<dbReference type="Pfam" id="PF00400">
    <property type="entry name" value="WD40"/>
    <property type="match status" value="2"/>
</dbReference>
<evidence type="ECO:0000313" key="2">
    <source>
        <dbReference type="Proteomes" id="UP000799536"/>
    </source>
</evidence>
<dbReference type="InterPro" id="IPR015943">
    <property type="entry name" value="WD40/YVTN_repeat-like_dom_sf"/>
</dbReference>
<dbReference type="OrthoDB" id="538223at2759"/>
<reference evidence="1" key="1">
    <citation type="journal article" date="2020" name="Stud. Mycol.">
        <title>101 Dothideomycetes genomes: a test case for predicting lifestyles and emergence of pathogens.</title>
        <authorList>
            <person name="Haridas S."/>
            <person name="Albert R."/>
            <person name="Binder M."/>
            <person name="Bloem J."/>
            <person name="Labutti K."/>
            <person name="Salamov A."/>
            <person name="Andreopoulos B."/>
            <person name="Baker S."/>
            <person name="Barry K."/>
            <person name="Bills G."/>
            <person name="Bluhm B."/>
            <person name="Cannon C."/>
            <person name="Castanera R."/>
            <person name="Culley D."/>
            <person name="Daum C."/>
            <person name="Ezra D."/>
            <person name="Gonzalez J."/>
            <person name="Henrissat B."/>
            <person name="Kuo A."/>
            <person name="Liang C."/>
            <person name="Lipzen A."/>
            <person name="Lutzoni F."/>
            <person name="Magnuson J."/>
            <person name="Mondo S."/>
            <person name="Nolan M."/>
            <person name="Ohm R."/>
            <person name="Pangilinan J."/>
            <person name="Park H.-J."/>
            <person name="Ramirez L."/>
            <person name="Alfaro M."/>
            <person name="Sun H."/>
            <person name="Tritt A."/>
            <person name="Yoshinaga Y."/>
            <person name="Zwiers L.-H."/>
            <person name="Turgeon B."/>
            <person name="Goodwin S."/>
            <person name="Spatafora J."/>
            <person name="Crous P."/>
            <person name="Grigoriev I."/>
        </authorList>
    </citation>
    <scope>NUCLEOTIDE SEQUENCE</scope>
    <source>
        <strain evidence="1">ATCC 74209</strain>
    </source>
</reference>
<organism evidence="1 2">
    <name type="scientific">Delitschia confertaspora ATCC 74209</name>
    <dbReference type="NCBI Taxonomy" id="1513339"/>
    <lineage>
        <taxon>Eukaryota</taxon>
        <taxon>Fungi</taxon>
        <taxon>Dikarya</taxon>
        <taxon>Ascomycota</taxon>
        <taxon>Pezizomycotina</taxon>
        <taxon>Dothideomycetes</taxon>
        <taxon>Pleosporomycetidae</taxon>
        <taxon>Pleosporales</taxon>
        <taxon>Delitschiaceae</taxon>
        <taxon>Delitschia</taxon>
    </lineage>
</organism>
<dbReference type="Proteomes" id="UP000799536">
    <property type="component" value="Unassembled WGS sequence"/>
</dbReference>
<dbReference type="InterPro" id="IPR001680">
    <property type="entry name" value="WD40_rpt"/>
</dbReference>
<evidence type="ECO:0000313" key="1">
    <source>
        <dbReference type="EMBL" id="KAF2196828.1"/>
    </source>
</evidence>
<comment type="caution">
    <text evidence="1">The sequence shown here is derived from an EMBL/GenBank/DDBJ whole genome shotgun (WGS) entry which is preliminary data.</text>
</comment>
<dbReference type="SUPFAM" id="SSF50998">
    <property type="entry name" value="Quinoprotein alcohol dehydrogenase-like"/>
    <property type="match status" value="1"/>
</dbReference>
<sequence length="128" mass="14032">MLSGRKTDWDSCLSTLEGNSDSVNAIALSPDRQLGHSVSVNVIAFSPDGQLLLYTDKGAIPFSSPLIRVPASPSRQLSYLFVQDRWILCNEQPLLWLPAEYEPSRIAISEHIVCLGCFSGGVTLLKIK</sequence>
<dbReference type="Gene3D" id="2.130.10.10">
    <property type="entry name" value="YVTN repeat-like/Quinoprotein amine dehydrogenase"/>
    <property type="match status" value="1"/>
</dbReference>
<protein>
    <submittedName>
        <fullName evidence="1">Uncharacterized protein</fullName>
    </submittedName>
</protein>
<name>A0A9P4JHX9_9PLEO</name>
<keyword evidence="2" id="KW-1185">Reference proteome</keyword>
<accession>A0A9P4JHX9</accession>
<dbReference type="AlphaFoldDB" id="A0A9P4JHX9"/>